<dbReference type="EMBL" id="CM029053">
    <property type="protein sequence ID" value="KAG2553326.1"/>
    <property type="molecule type" value="Genomic_DNA"/>
</dbReference>
<evidence type="ECO:0000313" key="2">
    <source>
        <dbReference type="EMBL" id="KAG2553326.1"/>
    </source>
</evidence>
<feature type="region of interest" description="Disordered" evidence="1">
    <location>
        <begin position="137"/>
        <end position="160"/>
    </location>
</feature>
<feature type="region of interest" description="Disordered" evidence="1">
    <location>
        <begin position="71"/>
        <end position="120"/>
    </location>
</feature>
<feature type="region of interest" description="Disordered" evidence="1">
    <location>
        <begin position="1"/>
        <end position="25"/>
    </location>
</feature>
<dbReference type="AlphaFoldDB" id="A0A8T0P1W3"/>
<gene>
    <name evidence="2" type="ORF">PVAP13_9KG520278</name>
</gene>
<keyword evidence="3" id="KW-1185">Reference proteome</keyword>
<proteinExistence type="predicted"/>
<evidence type="ECO:0000313" key="3">
    <source>
        <dbReference type="Proteomes" id="UP000823388"/>
    </source>
</evidence>
<name>A0A8T0P1W3_PANVG</name>
<evidence type="ECO:0000256" key="1">
    <source>
        <dbReference type="SAM" id="MobiDB-lite"/>
    </source>
</evidence>
<dbReference type="Proteomes" id="UP000823388">
    <property type="component" value="Chromosome 9K"/>
</dbReference>
<feature type="compositionally biased region" description="Polar residues" evidence="1">
    <location>
        <begin position="1"/>
        <end position="11"/>
    </location>
</feature>
<organism evidence="2 3">
    <name type="scientific">Panicum virgatum</name>
    <name type="common">Blackwell switchgrass</name>
    <dbReference type="NCBI Taxonomy" id="38727"/>
    <lineage>
        <taxon>Eukaryota</taxon>
        <taxon>Viridiplantae</taxon>
        <taxon>Streptophyta</taxon>
        <taxon>Embryophyta</taxon>
        <taxon>Tracheophyta</taxon>
        <taxon>Spermatophyta</taxon>
        <taxon>Magnoliopsida</taxon>
        <taxon>Liliopsida</taxon>
        <taxon>Poales</taxon>
        <taxon>Poaceae</taxon>
        <taxon>PACMAD clade</taxon>
        <taxon>Panicoideae</taxon>
        <taxon>Panicodae</taxon>
        <taxon>Paniceae</taxon>
        <taxon>Panicinae</taxon>
        <taxon>Panicum</taxon>
        <taxon>Panicum sect. Hiantes</taxon>
    </lineage>
</organism>
<comment type="caution">
    <text evidence="2">The sequence shown here is derived from an EMBL/GenBank/DDBJ whole genome shotgun (WGS) entry which is preliminary data.</text>
</comment>
<accession>A0A8T0P1W3</accession>
<protein>
    <submittedName>
        <fullName evidence="2">Uncharacterized protein</fullName>
    </submittedName>
</protein>
<sequence>MRTAAAAQTSRRPAGPPPPCWTTAAAGAKRVEVEVEVAAAPRARRRCPAGPPPCRGQADGECCASVRRAGQRRVGEEKDWGRTGAPLSRRTGVPRPGRARHRRAPGGEQQQRFWTGGEHGARQRSAAADLCLTARASISAPESRHRAQNSPPRGPARPCSGCRAPAPPPLAVAAAACALHISPLPPLAPDPVAASHPSSVYACGGAEALPVAVARAKAEEGEVIRIRVEGGSAGWEGERGRGSDGLVEREGIISHLQPSRLDL</sequence>
<reference evidence="2" key="1">
    <citation type="submission" date="2020-05" db="EMBL/GenBank/DDBJ databases">
        <title>WGS assembly of Panicum virgatum.</title>
        <authorList>
            <person name="Lovell J.T."/>
            <person name="Jenkins J."/>
            <person name="Shu S."/>
            <person name="Juenger T.E."/>
            <person name="Schmutz J."/>
        </authorList>
    </citation>
    <scope>NUCLEOTIDE SEQUENCE</scope>
    <source>
        <strain evidence="2">AP13</strain>
    </source>
</reference>